<evidence type="ECO:0000256" key="1">
    <source>
        <dbReference type="SAM" id="MobiDB-lite"/>
    </source>
</evidence>
<dbReference type="Proteomes" id="UP000265520">
    <property type="component" value="Unassembled WGS sequence"/>
</dbReference>
<organism evidence="2 3">
    <name type="scientific">Trifolium medium</name>
    <dbReference type="NCBI Taxonomy" id="97028"/>
    <lineage>
        <taxon>Eukaryota</taxon>
        <taxon>Viridiplantae</taxon>
        <taxon>Streptophyta</taxon>
        <taxon>Embryophyta</taxon>
        <taxon>Tracheophyta</taxon>
        <taxon>Spermatophyta</taxon>
        <taxon>Magnoliopsida</taxon>
        <taxon>eudicotyledons</taxon>
        <taxon>Gunneridae</taxon>
        <taxon>Pentapetalae</taxon>
        <taxon>rosids</taxon>
        <taxon>fabids</taxon>
        <taxon>Fabales</taxon>
        <taxon>Fabaceae</taxon>
        <taxon>Papilionoideae</taxon>
        <taxon>50 kb inversion clade</taxon>
        <taxon>NPAAA clade</taxon>
        <taxon>Hologalegina</taxon>
        <taxon>IRL clade</taxon>
        <taxon>Trifolieae</taxon>
        <taxon>Trifolium</taxon>
    </lineage>
</organism>
<protein>
    <submittedName>
        <fullName evidence="2">Uncharacterized protein</fullName>
    </submittedName>
</protein>
<keyword evidence="3" id="KW-1185">Reference proteome</keyword>
<feature type="region of interest" description="Disordered" evidence="1">
    <location>
        <begin position="1"/>
        <end position="20"/>
    </location>
</feature>
<comment type="caution">
    <text evidence="2">The sequence shown here is derived from an EMBL/GenBank/DDBJ whole genome shotgun (WGS) entry which is preliminary data.</text>
</comment>
<feature type="non-terminal residue" evidence="2">
    <location>
        <position position="1"/>
    </location>
</feature>
<reference evidence="2 3" key="1">
    <citation type="journal article" date="2018" name="Front. Plant Sci.">
        <title>Red Clover (Trifolium pratense) and Zigzag Clover (T. medium) - A Picture of Genomic Similarities and Differences.</title>
        <authorList>
            <person name="Dluhosova J."/>
            <person name="Istvanek J."/>
            <person name="Nedelnik J."/>
            <person name="Repkova J."/>
        </authorList>
    </citation>
    <scope>NUCLEOTIDE SEQUENCE [LARGE SCALE GENOMIC DNA]</scope>
    <source>
        <strain evidence="3">cv. 10/8</strain>
        <tissue evidence="2">Leaf</tissue>
    </source>
</reference>
<dbReference type="EMBL" id="LXQA011424976">
    <property type="protein sequence ID" value="MCI96821.1"/>
    <property type="molecule type" value="Genomic_DNA"/>
</dbReference>
<dbReference type="AlphaFoldDB" id="A0A392WCH9"/>
<name>A0A392WCH9_9FABA</name>
<accession>A0A392WCH9</accession>
<sequence>GWKRLVLESSSASSSKYGERSATLKVAETPYVPGNSTL</sequence>
<proteinExistence type="predicted"/>
<evidence type="ECO:0000313" key="3">
    <source>
        <dbReference type="Proteomes" id="UP000265520"/>
    </source>
</evidence>
<evidence type="ECO:0000313" key="2">
    <source>
        <dbReference type="EMBL" id="MCI96821.1"/>
    </source>
</evidence>